<keyword evidence="6" id="KW-1185">Reference proteome</keyword>
<feature type="compositionally biased region" description="Acidic residues" evidence="4">
    <location>
        <begin position="324"/>
        <end position="353"/>
    </location>
</feature>
<feature type="region of interest" description="Disordered" evidence="4">
    <location>
        <begin position="854"/>
        <end position="1054"/>
    </location>
</feature>
<feature type="compositionally biased region" description="Polar residues" evidence="4">
    <location>
        <begin position="531"/>
        <end position="552"/>
    </location>
</feature>
<keyword evidence="1" id="KW-0479">Metal-binding</keyword>
<keyword evidence="2" id="KW-0863">Zinc-finger</keyword>
<feature type="compositionally biased region" description="Basic and acidic residues" evidence="4">
    <location>
        <begin position="278"/>
        <end position="291"/>
    </location>
</feature>
<dbReference type="OrthoDB" id="10479751at2759"/>
<feature type="region of interest" description="Disordered" evidence="4">
    <location>
        <begin position="278"/>
        <end position="365"/>
    </location>
</feature>
<feature type="region of interest" description="Disordered" evidence="4">
    <location>
        <begin position="492"/>
        <end position="552"/>
    </location>
</feature>
<feature type="compositionally biased region" description="Polar residues" evidence="4">
    <location>
        <begin position="462"/>
        <end position="478"/>
    </location>
</feature>
<dbReference type="EMBL" id="JAACFV010000143">
    <property type="protein sequence ID" value="KAF7504272.1"/>
    <property type="molecule type" value="Genomic_DNA"/>
</dbReference>
<gene>
    <name evidence="5" type="ORF">GJ744_002530</name>
</gene>
<name>A0A8H7AAP5_9EURO</name>
<feature type="compositionally biased region" description="Polar residues" evidence="4">
    <location>
        <begin position="682"/>
        <end position="707"/>
    </location>
</feature>
<feature type="region of interest" description="Disordered" evidence="4">
    <location>
        <begin position="682"/>
        <end position="711"/>
    </location>
</feature>
<keyword evidence="3" id="KW-0862">Zinc</keyword>
<comment type="caution">
    <text evidence="5">The sequence shown here is derived from an EMBL/GenBank/DDBJ whole genome shotgun (WGS) entry which is preliminary data.</text>
</comment>
<dbReference type="InterPro" id="IPR043145">
    <property type="entry name" value="Znf_ZZ_sf"/>
</dbReference>
<sequence>MADPSQPQQPPLSTTQASSDPTSDQKPLPPAPMTSATKYDIAPPHPQEAGSSSGPTSSKPLTQASPTTPGTPAVMSAIPSSLVTPTAASLTTPSGSSSKMTNSAQLLAKARAKLAAAKKTITPLASKPSADANVQVFEITHLKTIKCDVCEQKNGEILYKCQNCPDHHQICSRCVQNTEPLPAGITVGRKDWSIHAKLKEAHADYMQPICMHKKEDGGYEHDGVKFIMAQGKRSGIKKVGKATPKRKATAVERNPAVHRALVGNKTTQQGRRIEAKARAKLERSQDQDLRARVTAARARRAKQDEADGKAQSPAGEKKRKATVLDEDDDSSTDVDIENASEVTTEEGNDEDSEVTQNDAEGGWDPEETAAAMKESLRDIGRHDGDQSKRVRFQNTKNPRLGTFSPPHSVSSGFPAINATKQSSSIGRMLPHISVSDHVLMDDLFVSRDAGIKDSRVLRTERPASTPNRSGKLSGTDQMKNLPIMSPFRMQTQYSGSVTDQPEDYKPSEAKMSYQNSSSDSTKQDDKLNRPELTSQFKMPTMYSTSPNSTSTTKVTELSQQRARAQQELTSRFKMPTMYSTDPNSTITTRVTELSQQQRARAQQELTSRFKMPTMYSTDQNSTSTTRVAERSQQRAQAQQELQHMEELGARQENPYAQDAVGIGMLLQAAKVIDDRERAQELQTGDLTQLDGSSGSDVHNAPSDQADGNDSRFKDASELDWLSSTCRTPRADMLIASPSIRSRRATSILHSPNEPHGHKRRRSERLTSTSSPMVLKPQSPTPSHGRASKRARSEQPTSASRARSKSTHQDMILRQRIKAIHDKASAMSKGTWKPNFPPVVRQYIEEQRLRKEKTMLWLERQEQGQPDEVAGEEEEGEEDEDEDEDEGDGDEEYDEGVEGGLWIGSPGSKSQESDVPGPDETGNGKESKHAQLEIQDSQSGSHHDLDDAPINVGVNHNKNNTAKNNSSSTKSHDQHPTSNPIIPPGPARPQHAADEATQQVAHNGTDANNANANANDHVGGDSAGDTISPHVRGRSRGRGRRLVRGHRKSGSDDGR</sequence>
<evidence type="ECO:0000256" key="1">
    <source>
        <dbReference type="ARBA" id="ARBA00022723"/>
    </source>
</evidence>
<dbReference type="AlphaFoldDB" id="A0A8H7AAP5"/>
<feature type="region of interest" description="Disordered" evidence="4">
    <location>
        <begin position="1"/>
        <end position="76"/>
    </location>
</feature>
<evidence type="ECO:0000256" key="3">
    <source>
        <dbReference type="ARBA" id="ARBA00022833"/>
    </source>
</evidence>
<feature type="compositionally biased region" description="Polar residues" evidence="4">
    <location>
        <begin position="49"/>
        <end position="70"/>
    </location>
</feature>
<dbReference type="Proteomes" id="UP000606974">
    <property type="component" value="Unassembled WGS sequence"/>
</dbReference>
<accession>A0A8H7AAP5</accession>
<evidence type="ECO:0000313" key="5">
    <source>
        <dbReference type="EMBL" id="KAF7504272.1"/>
    </source>
</evidence>
<feature type="compositionally biased region" description="Acidic residues" evidence="4">
    <location>
        <begin position="868"/>
        <end position="896"/>
    </location>
</feature>
<organism evidence="5 6">
    <name type="scientific">Endocarpon pusillum</name>
    <dbReference type="NCBI Taxonomy" id="364733"/>
    <lineage>
        <taxon>Eukaryota</taxon>
        <taxon>Fungi</taxon>
        <taxon>Dikarya</taxon>
        <taxon>Ascomycota</taxon>
        <taxon>Pezizomycotina</taxon>
        <taxon>Eurotiomycetes</taxon>
        <taxon>Chaetothyriomycetidae</taxon>
        <taxon>Verrucariales</taxon>
        <taxon>Verrucariaceae</taxon>
        <taxon>Endocarpon</taxon>
    </lineage>
</organism>
<reference evidence="5" key="1">
    <citation type="submission" date="2020-02" db="EMBL/GenBank/DDBJ databases">
        <authorList>
            <person name="Palmer J.M."/>
        </authorList>
    </citation>
    <scope>NUCLEOTIDE SEQUENCE</scope>
    <source>
        <strain evidence="5">EPUS1.4</strain>
        <tissue evidence="5">Thallus</tissue>
    </source>
</reference>
<dbReference type="GO" id="GO:0008270">
    <property type="term" value="F:zinc ion binding"/>
    <property type="evidence" value="ECO:0007669"/>
    <property type="project" value="UniProtKB-KW"/>
</dbReference>
<feature type="compositionally biased region" description="Low complexity" evidence="4">
    <location>
        <begin position="1"/>
        <end position="19"/>
    </location>
</feature>
<evidence type="ECO:0000256" key="4">
    <source>
        <dbReference type="SAM" id="MobiDB-lite"/>
    </source>
</evidence>
<feature type="compositionally biased region" description="Basic and acidic residues" evidence="4">
    <location>
        <begin position="921"/>
        <end position="930"/>
    </location>
</feature>
<proteinExistence type="predicted"/>
<evidence type="ECO:0000256" key="2">
    <source>
        <dbReference type="ARBA" id="ARBA00022771"/>
    </source>
</evidence>
<feature type="compositionally biased region" description="Polar residues" evidence="4">
    <location>
        <begin position="995"/>
        <end position="1005"/>
    </location>
</feature>
<feature type="region of interest" description="Disordered" evidence="4">
    <location>
        <begin position="455"/>
        <end position="479"/>
    </location>
</feature>
<feature type="compositionally biased region" description="Low complexity" evidence="4">
    <location>
        <begin position="954"/>
        <end position="968"/>
    </location>
</feature>
<protein>
    <submittedName>
        <fullName evidence="5">Uncharacterized protein</fullName>
    </submittedName>
</protein>
<dbReference type="Gene3D" id="3.30.60.90">
    <property type="match status" value="1"/>
</dbReference>
<feature type="region of interest" description="Disordered" evidence="4">
    <location>
        <begin position="732"/>
        <end position="809"/>
    </location>
</feature>
<feature type="compositionally biased region" description="Basic residues" evidence="4">
    <location>
        <begin position="1030"/>
        <end position="1047"/>
    </location>
</feature>
<evidence type="ECO:0000313" key="6">
    <source>
        <dbReference type="Proteomes" id="UP000606974"/>
    </source>
</evidence>